<keyword evidence="5 6" id="KW-0472">Membrane</keyword>
<evidence type="ECO:0000256" key="3">
    <source>
        <dbReference type="ARBA" id="ARBA00022692"/>
    </source>
</evidence>
<name>A0A5A7T3M9_CUCMM</name>
<feature type="transmembrane region" description="Helical" evidence="6">
    <location>
        <begin position="52"/>
        <end position="73"/>
    </location>
</feature>
<dbReference type="PANTHER" id="PTHR23511">
    <property type="entry name" value="SYNAPTIC VESICLE GLYCOPROTEIN 2"/>
    <property type="match status" value="1"/>
</dbReference>
<dbReference type="Proteomes" id="UP000321393">
    <property type="component" value="Unassembled WGS sequence"/>
</dbReference>
<evidence type="ECO:0000256" key="1">
    <source>
        <dbReference type="ARBA" id="ARBA00004141"/>
    </source>
</evidence>
<feature type="transmembrane region" description="Helical" evidence="6">
    <location>
        <begin position="117"/>
        <end position="137"/>
    </location>
</feature>
<keyword evidence="2" id="KW-0813">Transport</keyword>
<feature type="transmembrane region" description="Helical" evidence="6">
    <location>
        <begin position="20"/>
        <end position="40"/>
    </location>
</feature>
<reference evidence="9 10" key="1">
    <citation type="submission" date="2019-08" db="EMBL/GenBank/DDBJ databases">
        <title>Draft genome sequences of two oriental melons (Cucumis melo L. var makuwa).</title>
        <authorList>
            <person name="Kwon S.-Y."/>
        </authorList>
    </citation>
    <scope>NUCLEOTIDE SEQUENCE [LARGE SCALE GENOMIC DNA]</scope>
    <source>
        <strain evidence="10">cv. Chang Bougi</strain>
        <strain evidence="9">cv. SW 3</strain>
        <tissue evidence="7">Leaf</tissue>
    </source>
</reference>
<keyword evidence="3 6" id="KW-0812">Transmembrane</keyword>
<sequence length="208" mass="23063">MGNDQLQVLNALDVAKTQWYHFTAIIIAGMGFFTDAYDLFCISLVTKLLGRIYYQVDGVVFVGTLVGQLFFGLSFGPNSHSLCFFPFWLGFGIRGDYPFLTTIMFMLEYSNKKTHGAIMAVITGGFSIGGGIFATIMGCFDAPPYAVDPKMTSYTTLVVKIQLKLLHIMDMEAEAQKLAAQISNENASPSANDFFSRVFESAWKLVYL</sequence>
<evidence type="ECO:0000313" key="8">
    <source>
        <dbReference type="EMBL" id="TYK20531.1"/>
    </source>
</evidence>
<organism evidence="7 9">
    <name type="scientific">Cucumis melo var. makuwa</name>
    <name type="common">Oriental melon</name>
    <dbReference type="NCBI Taxonomy" id="1194695"/>
    <lineage>
        <taxon>Eukaryota</taxon>
        <taxon>Viridiplantae</taxon>
        <taxon>Streptophyta</taxon>
        <taxon>Embryophyta</taxon>
        <taxon>Tracheophyta</taxon>
        <taxon>Spermatophyta</taxon>
        <taxon>Magnoliopsida</taxon>
        <taxon>eudicotyledons</taxon>
        <taxon>Gunneridae</taxon>
        <taxon>Pentapetalae</taxon>
        <taxon>rosids</taxon>
        <taxon>fabids</taxon>
        <taxon>Cucurbitales</taxon>
        <taxon>Cucurbitaceae</taxon>
        <taxon>Benincaseae</taxon>
        <taxon>Cucumis</taxon>
    </lineage>
</organism>
<keyword evidence="4 6" id="KW-1133">Transmembrane helix</keyword>
<protein>
    <submittedName>
        <fullName evidence="7">Inorganic phosphate transporter 1-4</fullName>
    </submittedName>
</protein>
<dbReference type="SUPFAM" id="SSF103473">
    <property type="entry name" value="MFS general substrate transporter"/>
    <property type="match status" value="1"/>
</dbReference>
<dbReference type="InterPro" id="IPR036259">
    <property type="entry name" value="MFS_trans_sf"/>
</dbReference>
<evidence type="ECO:0000313" key="9">
    <source>
        <dbReference type="Proteomes" id="UP000321393"/>
    </source>
</evidence>
<dbReference type="AlphaFoldDB" id="A0A5A7T3M9"/>
<evidence type="ECO:0000256" key="2">
    <source>
        <dbReference type="ARBA" id="ARBA00022448"/>
    </source>
</evidence>
<dbReference type="PANTHER" id="PTHR23511:SF34">
    <property type="entry name" value="SYNAPTIC VESICLE GLYCOPROTEIN 2"/>
    <property type="match status" value="1"/>
</dbReference>
<dbReference type="EMBL" id="SSTE01018788">
    <property type="protein sequence ID" value="KAA0038074.1"/>
    <property type="molecule type" value="Genomic_DNA"/>
</dbReference>
<evidence type="ECO:0000313" key="10">
    <source>
        <dbReference type="Proteomes" id="UP000321947"/>
    </source>
</evidence>
<evidence type="ECO:0000256" key="5">
    <source>
        <dbReference type="ARBA" id="ARBA00023136"/>
    </source>
</evidence>
<dbReference type="Proteomes" id="UP000321947">
    <property type="component" value="Unassembled WGS sequence"/>
</dbReference>
<dbReference type="Gene3D" id="1.20.1250.20">
    <property type="entry name" value="MFS general substrate transporter like domains"/>
    <property type="match status" value="1"/>
</dbReference>
<evidence type="ECO:0000313" key="7">
    <source>
        <dbReference type="EMBL" id="KAA0038074.1"/>
    </source>
</evidence>
<accession>A0A5A7T3M9</accession>
<comment type="subcellular location">
    <subcellularLocation>
        <location evidence="1">Membrane</location>
        <topology evidence="1">Multi-pass membrane protein</topology>
    </subcellularLocation>
</comment>
<proteinExistence type="predicted"/>
<dbReference type="EMBL" id="SSTD01006251">
    <property type="protein sequence ID" value="TYK20531.1"/>
    <property type="molecule type" value="Genomic_DNA"/>
</dbReference>
<comment type="caution">
    <text evidence="7">The sequence shown here is derived from an EMBL/GenBank/DDBJ whole genome shotgun (WGS) entry which is preliminary data.</text>
</comment>
<dbReference type="GO" id="GO:0016020">
    <property type="term" value="C:membrane"/>
    <property type="evidence" value="ECO:0007669"/>
    <property type="project" value="UniProtKB-SubCell"/>
</dbReference>
<dbReference type="OrthoDB" id="433512at2759"/>
<evidence type="ECO:0000256" key="4">
    <source>
        <dbReference type="ARBA" id="ARBA00022989"/>
    </source>
</evidence>
<evidence type="ECO:0000256" key="6">
    <source>
        <dbReference type="SAM" id="Phobius"/>
    </source>
</evidence>
<gene>
    <name evidence="8" type="ORF">E5676_scaffold237G001150</name>
    <name evidence="7" type="ORF">E6C27_scaffold36G002840</name>
</gene>
<feature type="transmembrane region" description="Helical" evidence="6">
    <location>
        <begin position="85"/>
        <end position="105"/>
    </location>
</feature>